<organism evidence="3 4">
    <name type="scientific">Dyella solisilvae</name>
    <dbReference type="NCBI Taxonomy" id="1920168"/>
    <lineage>
        <taxon>Bacteria</taxon>
        <taxon>Pseudomonadati</taxon>
        <taxon>Pseudomonadota</taxon>
        <taxon>Gammaproteobacteria</taxon>
        <taxon>Lysobacterales</taxon>
        <taxon>Rhodanobacteraceae</taxon>
        <taxon>Dyella</taxon>
    </lineage>
</organism>
<dbReference type="EMBL" id="QQSY01000001">
    <property type="protein sequence ID" value="RDJ00405.1"/>
    <property type="molecule type" value="Genomic_DNA"/>
</dbReference>
<dbReference type="OrthoDB" id="7056452at2"/>
<comment type="caution">
    <text evidence="3">The sequence shown here is derived from an EMBL/GenBank/DDBJ whole genome shotgun (WGS) entry which is preliminary data.</text>
</comment>
<reference evidence="3 4" key="1">
    <citation type="submission" date="2018-07" db="EMBL/GenBank/DDBJ databases">
        <title>Dyella solisilvae sp. nov., isolated from the pine and broad-leaved mixed forest soil.</title>
        <authorList>
            <person name="Gao Z."/>
            <person name="Qiu L."/>
        </authorList>
    </citation>
    <scope>NUCLEOTIDE SEQUENCE [LARGE SCALE GENOMIC DNA]</scope>
    <source>
        <strain evidence="3 4">DHG54</strain>
    </source>
</reference>
<dbReference type="Proteomes" id="UP000254711">
    <property type="component" value="Unassembled WGS sequence"/>
</dbReference>
<feature type="domain" description="DUF4097" evidence="2">
    <location>
        <begin position="37"/>
        <end position="296"/>
    </location>
</feature>
<dbReference type="InterPro" id="IPR025164">
    <property type="entry name" value="Toastrack_DUF4097"/>
</dbReference>
<sequence>MKTARILPLLLCLSIGQALADTPINLSHDATPNVHVSISNVKGAVTITAWDRNQVEVGGRLGDGAKPLAIEGSASDMSIKVQPQGKSGWFSWNSDTSMSGTMLEVRVPKGASLDVDVVSAPLSIDGIDGGKIKVNTVSGKARVNARAPQVNVDSVSGTIELAGSAGKVALQTVSGDILAPNVGDEAELQTVSGRVRVNGGPWRKFNLSTVSGDVQLAGGLAKDGTFAVDSMSGDVQVTVPSGLSAILHASTFSGDLRSDFGTVQKAEHGPGSELRVTVGGGNGEMNIETFSGDLRIRKQD</sequence>
<feature type="chain" id="PRO_5016736970" description="DUF4097 domain-containing protein" evidence="1">
    <location>
        <begin position="21"/>
        <end position="300"/>
    </location>
</feature>
<dbReference type="Pfam" id="PF13349">
    <property type="entry name" value="DUF4097"/>
    <property type="match status" value="1"/>
</dbReference>
<dbReference type="RefSeq" id="WP_114824129.1">
    <property type="nucleotide sequence ID" value="NZ_QQSY01000001.1"/>
</dbReference>
<feature type="signal peptide" evidence="1">
    <location>
        <begin position="1"/>
        <end position="20"/>
    </location>
</feature>
<gene>
    <name evidence="3" type="ORF">DVT68_06285</name>
</gene>
<name>A0A370KCM9_9GAMM</name>
<keyword evidence="1" id="KW-0732">Signal</keyword>
<evidence type="ECO:0000313" key="3">
    <source>
        <dbReference type="EMBL" id="RDJ00405.1"/>
    </source>
</evidence>
<dbReference type="AlphaFoldDB" id="A0A370KCM9"/>
<evidence type="ECO:0000256" key="1">
    <source>
        <dbReference type="SAM" id="SignalP"/>
    </source>
</evidence>
<keyword evidence="4" id="KW-1185">Reference proteome</keyword>
<proteinExistence type="predicted"/>
<evidence type="ECO:0000259" key="2">
    <source>
        <dbReference type="Pfam" id="PF13349"/>
    </source>
</evidence>
<evidence type="ECO:0000313" key="4">
    <source>
        <dbReference type="Proteomes" id="UP000254711"/>
    </source>
</evidence>
<protein>
    <recommendedName>
        <fullName evidence="2">DUF4097 domain-containing protein</fullName>
    </recommendedName>
</protein>
<accession>A0A370KCM9</accession>